<evidence type="ECO:0000256" key="4">
    <source>
        <dbReference type="ARBA" id="ARBA00012448"/>
    </source>
</evidence>
<dbReference type="AlphaFoldDB" id="A0A845QYW5"/>
<comment type="similarity">
    <text evidence="3 15">Belongs to the peptidase S11 family.</text>
</comment>
<dbReference type="RefSeq" id="WP_160196809.1">
    <property type="nucleotide sequence ID" value="NZ_QXXA01000005.1"/>
</dbReference>
<dbReference type="GO" id="GO:0008360">
    <property type="term" value="P:regulation of cell shape"/>
    <property type="evidence" value="ECO:0007669"/>
    <property type="project" value="UniProtKB-KW"/>
</dbReference>
<organism evidence="18 19">
    <name type="scientific">Senegalia massiliensis</name>
    <dbReference type="NCBI Taxonomy" id="1720316"/>
    <lineage>
        <taxon>Bacteria</taxon>
        <taxon>Bacillati</taxon>
        <taxon>Bacillota</taxon>
        <taxon>Clostridia</taxon>
        <taxon>Eubacteriales</taxon>
        <taxon>Clostridiaceae</taxon>
        <taxon>Senegalia</taxon>
    </lineage>
</organism>
<protein>
    <recommendedName>
        <fullName evidence="4">serine-type D-Ala-D-Ala carboxypeptidase</fullName>
        <ecNumber evidence="4">3.4.16.4</ecNumber>
    </recommendedName>
</protein>
<dbReference type="PRINTS" id="PR00725">
    <property type="entry name" value="DADACBPTASE1"/>
</dbReference>
<evidence type="ECO:0000256" key="7">
    <source>
        <dbReference type="ARBA" id="ARBA00022729"/>
    </source>
</evidence>
<evidence type="ECO:0000256" key="15">
    <source>
        <dbReference type="RuleBase" id="RU004016"/>
    </source>
</evidence>
<keyword evidence="9" id="KW-0133">Cell shape</keyword>
<reference evidence="18 19" key="1">
    <citation type="submission" date="2018-08" db="EMBL/GenBank/DDBJ databases">
        <title>Murine metabolic-syndrome-specific gut microbial biobank.</title>
        <authorList>
            <person name="Liu C."/>
        </authorList>
    </citation>
    <scope>NUCLEOTIDE SEQUENCE [LARGE SCALE GENOMIC DNA]</scope>
    <source>
        <strain evidence="18 19">583</strain>
    </source>
</reference>
<evidence type="ECO:0000256" key="16">
    <source>
        <dbReference type="SAM" id="SignalP"/>
    </source>
</evidence>
<evidence type="ECO:0000256" key="8">
    <source>
        <dbReference type="ARBA" id="ARBA00022801"/>
    </source>
</evidence>
<dbReference type="Pfam" id="PF07943">
    <property type="entry name" value="PBP5_C"/>
    <property type="match status" value="1"/>
</dbReference>
<proteinExistence type="inferred from homology"/>
<gene>
    <name evidence="18" type="ORF">D3Z33_05645</name>
</gene>
<dbReference type="GO" id="GO:0009002">
    <property type="term" value="F:serine-type D-Ala-D-Ala carboxypeptidase activity"/>
    <property type="evidence" value="ECO:0007669"/>
    <property type="project" value="UniProtKB-EC"/>
</dbReference>
<dbReference type="InterPro" id="IPR001967">
    <property type="entry name" value="Peptidase_S11_N"/>
</dbReference>
<feature type="active site" description="Proton acceptor" evidence="13">
    <location>
        <position position="58"/>
    </location>
</feature>
<evidence type="ECO:0000256" key="9">
    <source>
        <dbReference type="ARBA" id="ARBA00022960"/>
    </source>
</evidence>
<feature type="domain" description="Peptidase S11 D-Ala-D-Ala carboxypeptidase A C-terminal" evidence="17">
    <location>
        <begin position="278"/>
        <end position="365"/>
    </location>
</feature>
<accession>A0A845QYW5</accession>
<dbReference type="UniPathway" id="UPA00219"/>
<dbReference type="Proteomes" id="UP000467132">
    <property type="component" value="Unassembled WGS sequence"/>
</dbReference>
<dbReference type="OrthoDB" id="1701915at2"/>
<dbReference type="Pfam" id="PF00768">
    <property type="entry name" value="Peptidase_S11"/>
    <property type="match status" value="1"/>
</dbReference>
<sequence length="380" mass="43310">MKKIIIICLLIIMCFSQFAYADELSEGLKGAMLVDYETGEILYENNVDKKIEIASITKLMTYVVTKDALKEGKVHLSDIVTVGENPPKEYGSTFYLKKGDMLPLEILIESILIASANDSCIAIAEHVAGSEAEFVKMMNQKAKELGLENTVFYNPNGLPEEDKRENTMTIREINILTRYILNQYPEILEITDKMYIEINPRKFEENTNPLLKGMPLVDGIKTGNTNAAGLCLVSSIKLPKDKNKDKEMRLIAIVMGAETRKERKEKSQKLLEYGIENFGTKEIISKDKGININLKKAKNQDVKLVPKKDEYLIVKNGDKISTKVLIDENLKLPLKKDKKVGILEVYQNKKLKYKLDLFANRDLKKANIFIRIYRTLFGWL</sequence>
<dbReference type="InterPro" id="IPR015956">
    <property type="entry name" value="Peniciliin-bd_prot_C_sf"/>
</dbReference>
<dbReference type="SMART" id="SM00936">
    <property type="entry name" value="PBP5_C"/>
    <property type="match status" value="1"/>
</dbReference>
<dbReference type="EC" id="3.4.16.4" evidence="4"/>
<keyword evidence="11" id="KW-0961">Cell wall biogenesis/degradation</keyword>
<keyword evidence="5 18" id="KW-0121">Carboxypeptidase</keyword>
<comment type="function">
    <text evidence="1">Removes C-terminal D-alanyl residues from sugar-peptide cell wall precursors.</text>
</comment>
<dbReference type="Gene3D" id="2.60.410.10">
    <property type="entry name" value="D-Ala-D-Ala carboxypeptidase, C-terminal domain"/>
    <property type="match status" value="1"/>
</dbReference>
<comment type="pathway">
    <text evidence="2">Cell wall biogenesis; peptidoglycan biosynthesis.</text>
</comment>
<feature type="chain" id="PRO_5033048701" description="serine-type D-Ala-D-Ala carboxypeptidase" evidence="16">
    <location>
        <begin position="22"/>
        <end position="380"/>
    </location>
</feature>
<evidence type="ECO:0000256" key="12">
    <source>
        <dbReference type="ARBA" id="ARBA00034000"/>
    </source>
</evidence>
<evidence type="ECO:0000256" key="14">
    <source>
        <dbReference type="PIRSR" id="PIRSR618044-2"/>
    </source>
</evidence>
<evidence type="ECO:0000256" key="1">
    <source>
        <dbReference type="ARBA" id="ARBA00003217"/>
    </source>
</evidence>
<evidence type="ECO:0000256" key="13">
    <source>
        <dbReference type="PIRSR" id="PIRSR618044-1"/>
    </source>
</evidence>
<dbReference type="SUPFAM" id="SSF56601">
    <property type="entry name" value="beta-lactamase/transpeptidase-like"/>
    <property type="match status" value="1"/>
</dbReference>
<feature type="active site" evidence="13">
    <location>
        <position position="115"/>
    </location>
</feature>
<evidence type="ECO:0000313" key="18">
    <source>
        <dbReference type="EMBL" id="NBI06342.1"/>
    </source>
</evidence>
<evidence type="ECO:0000256" key="10">
    <source>
        <dbReference type="ARBA" id="ARBA00022984"/>
    </source>
</evidence>
<comment type="catalytic activity">
    <reaction evidence="12">
        <text>Preferential cleavage: (Ac)2-L-Lys-D-Ala-|-D-Ala. Also transpeptidation of peptidyl-alanyl moieties that are N-acyl substituents of D-alanine.</text>
        <dbReference type="EC" id="3.4.16.4"/>
    </reaction>
</comment>
<dbReference type="GO" id="GO:0006508">
    <property type="term" value="P:proteolysis"/>
    <property type="evidence" value="ECO:0007669"/>
    <property type="project" value="UniProtKB-KW"/>
</dbReference>
<dbReference type="InterPro" id="IPR012338">
    <property type="entry name" value="Beta-lactam/transpept-like"/>
</dbReference>
<evidence type="ECO:0000256" key="11">
    <source>
        <dbReference type="ARBA" id="ARBA00023316"/>
    </source>
</evidence>
<dbReference type="GO" id="GO:0009252">
    <property type="term" value="P:peptidoglycan biosynthetic process"/>
    <property type="evidence" value="ECO:0007669"/>
    <property type="project" value="UniProtKB-UniPathway"/>
</dbReference>
<feature type="active site" description="Acyl-ester intermediate" evidence="13">
    <location>
        <position position="55"/>
    </location>
</feature>
<dbReference type="SUPFAM" id="SSF69189">
    <property type="entry name" value="Penicillin-binding protein associated domain"/>
    <property type="match status" value="1"/>
</dbReference>
<feature type="binding site" evidence="14">
    <location>
        <position position="221"/>
    </location>
    <ligand>
        <name>substrate</name>
    </ligand>
</feature>
<comment type="caution">
    <text evidence="18">The sequence shown here is derived from an EMBL/GenBank/DDBJ whole genome shotgun (WGS) entry which is preliminary data.</text>
</comment>
<dbReference type="GO" id="GO:0071555">
    <property type="term" value="P:cell wall organization"/>
    <property type="evidence" value="ECO:0007669"/>
    <property type="project" value="UniProtKB-KW"/>
</dbReference>
<keyword evidence="19" id="KW-1185">Reference proteome</keyword>
<keyword evidence="7 16" id="KW-0732">Signal</keyword>
<dbReference type="EMBL" id="QXXA01000005">
    <property type="protein sequence ID" value="NBI06342.1"/>
    <property type="molecule type" value="Genomic_DNA"/>
</dbReference>
<dbReference type="InterPro" id="IPR037167">
    <property type="entry name" value="Peptidase_S11_C_sf"/>
</dbReference>
<evidence type="ECO:0000259" key="17">
    <source>
        <dbReference type="SMART" id="SM00936"/>
    </source>
</evidence>
<dbReference type="InterPro" id="IPR018044">
    <property type="entry name" value="Peptidase_S11"/>
</dbReference>
<dbReference type="PANTHER" id="PTHR21581">
    <property type="entry name" value="D-ALANYL-D-ALANINE CARBOXYPEPTIDASE"/>
    <property type="match status" value="1"/>
</dbReference>
<dbReference type="InterPro" id="IPR012907">
    <property type="entry name" value="Peptidase_S11_C"/>
</dbReference>
<evidence type="ECO:0000313" key="19">
    <source>
        <dbReference type="Proteomes" id="UP000467132"/>
    </source>
</evidence>
<keyword evidence="10" id="KW-0573">Peptidoglycan synthesis</keyword>
<name>A0A845QYW5_9CLOT</name>
<dbReference type="PANTHER" id="PTHR21581:SF6">
    <property type="entry name" value="TRAFFICKING PROTEIN PARTICLE COMPLEX SUBUNIT 12"/>
    <property type="match status" value="1"/>
</dbReference>
<evidence type="ECO:0000256" key="3">
    <source>
        <dbReference type="ARBA" id="ARBA00007164"/>
    </source>
</evidence>
<evidence type="ECO:0000256" key="6">
    <source>
        <dbReference type="ARBA" id="ARBA00022670"/>
    </source>
</evidence>
<dbReference type="Gene3D" id="3.40.710.10">
    <property type="entry name" value="DD-peptidase/beta-lactamase superfamily"/>
    <property type="match status" value="1"/>
</dbReference>
<evidence type="ECO:0000256" key="2">
    <source>
        <dbReference type="ARBA" id="ARBA00004752"/>
    </source>
</evidence>
<evidence type="ECO:0000256" key="5">
    <source>
        <dbReference type="ARBA" id="ARBA00022645"/>
    </source>
</evidence>
<keyword evidence="6" id="KW-0645">Protease</keyword>
<keyword evidence="8" id="KW-0378">Hydrolase</keyword>
<feature type="signal peptide" evidence="16">
    <location>
        <begin position="1"/>
        <end position="21"/>
    </location>
</feature>